<sequence>MFEEPIERRCLRSNNRINHGRRNFLPTRTHVLGEERTLPRGARPDFESTLTAHNLFGGVLLESKSVAQTDGKLDNLNDLKRLEIELRQCGRC</sequence>
<keyword evidence="2" id="KW-1185">Reference proteome</keyword>
<dbReference type="EMBL" id="BPLR01016615">
    <property type="protein sequence ID" value="GIY85118.1"/>
    <property type="molecule type" value="Genomic_DNA"/>
</dbReference>
<evidence type="ECO:0000313" key="1">
    <source>
        <dbReference type="EMBL" id="GIY85118.1"/>
    </source>
</evidence>
<gene>
    <name evidence="1" type="ORF">CEXT_109531</name>
</gene>
<comment type="caution">
    <text evidence="1">The sequence shown here is derived from an EMBL/GenBank/DDBJ whole genome shotgun (WGS) entry which is preliminary data.</text>
</comment>
<dbReference type="AlphaFoldDB" id="A0AAV4WS58"/>
<evidence type="ECO:0000313" key="2">
    <source>
        <dbReference type="Proteomes" id="UP001054945"/>
    </source>
</evidence>
<accession>A0AAV4WS58</accession>
<proteinExistence type="predicted"/>
<organism evidence="1 2">
    <name type="scientific">Caerostris extrusa</name>
    <name type="common">Bark spider</name>
    <name type="synonym">Caerostris bankana</name>
    <dbReference type="NCBI Taxonomy" id="172846"/>
    <lineage>
        <taxon>Eukaryota</taxon>
        <taxon>Metazoa</taxon>
        <taxon>Ecdysozoa</taxon>
        <taxon>Arthropoda</taxon>
        <taxon>Chelicerata</taxon>
        <taxon>Arachnida</taxon>
        <taxon>Araneae</taxon>
        <taxon>Araneomorphae</taxon>
        <taxon>Entelegynae</taxon>
        <taxon>Araneoidea</taxon>
        <taxon>Araneidae</taxon>
        <taxon>Caerostris</taxon>
    </lineage>
</organism>
<protein>
    <submittedName>
        <fullName evidence="1">Uncharacterized protein</fullName>
    </submittedName>
</protein>
<dbReference type="Proteomes" id="UP001054945">
    <property type="component" value="Unassembled WGS sequence"/>
</dbReference>
<reference evidence="1 2" key="1">
    <citation type="submission" date="2021-06" db="EMBL/GenBank/DDBJ databases">
        <title>Caerostris extrusa draft genome.</title>
        <authorList>
            <person name="Kono N."/>
            <person name="Arakawa K."/>
        </authorList>
    </citation>
    <scope>NUCLEOTIDE SEQUENCE [LARGE SCALE GENOMIC DNA]</scope>
</reference>
<name>A0AAV4WS58_CAEEX</name>